<keyword evidence="7" id="KW-0966">Cell projection</keyword>
<keyword evidence="2" id="KW-1003">Cell membrane</keyword>
<evidence type="ECO:0000313" key="8">
    <source>
        <dbReference type="Proteomes" id="UP000293142"/>
    </source>
</evidence>
<evidence type="ECO:0000256" key="4">
    <source>
        <dbReference type="ARBA" id="ARBA00022989"/>
    </source>
</evidence>
<feature type="transmembrane region" description="Helical" evidence="6">
    <location>
        <begin position="57"/>
        <end position="79"/>
    </location>
</feature>
<reference evidence="7 8" key="1">
    <citation type="submission" date="2019-02" db="EMBL/GenBank/DDBJ databases">
        <title>Paenibacillus sp. nov., isolated from surface-sterilized tissue of Thalictrum simplex L.</title>
        <authorList>
            <person name="Tuo L."/>
        </authorList>
    </citation>
    <scope>NUCLEOTIDE SEQUENCE [LARGE SCALE GENOMIC DNA]</scope>
    <source>
        <strain evidence="7 8">N2SHLJ1</strain>
    </source>
</reference>
<keyword evidence="8" id="KW-1185">Reference proteome</keyword>
<protein>
    <submittedName>
        <fullName evidence="7">Flagellar protein</fullName>
    </submittedName>
</protein>
<dbReference type="AlphaFoldDB" id="A0A4V2J452"/>
<accession>A0A4V2J452</accession>
<evidence type="ECO:0000256" key="2">
    <source>
        <dbReference type="ARBA" id="ARBA00022475"/>
    </source>
</evidence>
<keyword evidence="5 6" id="KW-0472">Membrane</keyword>
<comment type="subcellular location">
    <subcellularLocation>
        <location evidence="1">Cell membrane</location>
    </subcellularLocation>
</comment>
<dbReference type="OrthoDB" id="2376965at2"/>
<dbReference type="GO" id="GO:0016020">
    <property type="term" value="C:membrane"/>
    <property type="evidence" value="ECO:0007669"/>
    <property type="project" value="InterPro"/>
</dbReference>
<dbReference type="EMBL" id="SIRE01000011">
    <property type="protein sequence ID" value="TBL77739.1"/>
    <property type="molecule type" value="Genomic_DNA"/>
</dbReference>
<evidence type="ECO:0000256" key="6">
    <source>
        <dbReference type="SAM" id="Phobius"/>
    </source>
</evidence>
<proteinExistence type="predicted"/>
<dbReference type="InterPro" id="IPR022781">
    <property type="entry name" value="Flagellar_biosynth_FliO"/>
</dbReference>
<sequence length="215" mass="23606">MCALNRLGTKLLASAAAASTVNLTGAISCYAEAGSETGLSPKGGVPEFYSGVSGTDTFMMIVQVIFFLIVIIGLFLLIIKFLSQKNKFFSLGRSFRSLGGVPLGANKSIQVIQLGNSLYIVGVGENIQLLDKIDQLDEVEEIRELLSSSAKTGQTFDSFANLLKKMRKTPPDEDLDTGLSFQQVFLDKMQNVKNRKEMVEHILMDEQKTDRLNDK</sequence>
<gene>
    <name evidence="7" type="ORF">EYB31_16485</name>
</gene>
<keyword evidence="4 6" id="KW-1133">Transmembrane helix</keyword>
<evidence type="ECO:0000256" key="3">
    <source>
        <dbReference type="ARBA" id="ARBA00022692"/>
    </source>
</evidence>
<evidence type="ECO:0000256" key="1">
    <source>
        <dbReference type="ARBA" id="ARBA00004236"/>
    </source>
</evidence>
<keyword evidence="7" id="KW-0969">Cilium</keyword>
<keyword evidence="3 6" id="KW-0812">Transmembrane</keyword>
<organism evidence="7 8">
    <name type="scientific">Paenibacillus thalictri</name>
    <dbReference type="NCBI Taxonomy" id="2527873"/>
    <lineage>
        <taxon>Bacteria</taxon>
        <taxon>Bacillati</taxon>
        <taxon>Bacillota</taxon>
        <taxon>Bacilli</taxon>
        <taxon>Bacillales</taxon>
        <taxon>Paenibacillaceae</taxon>
        <taxon>Paenibacillus</taxon>
    </lineage>
</organism>
<dbReference type="Pfam" id="PF04347">
    <property type="entry name" value="FliO"/>
    <property type="match status" value="1"/>
</dbReference>
<dbReference type="PROSITE" id="PS51257">
    <property type="entry name" value="PROKAR_LIPOPROTEIN"/>
    <property type="match status" value="1"/>
</dbReference>
<evidence type="ECO:0000313" key="7">
    <source>
        <dbReference type="EMBL" id="TBL77739.1"/>
    </source>
</evidence>
<dbReference type="GO" id="GO:0044781">
    <property type="term" value="P:bacterial-type flagellum organization"/>
    <property type="evidence" value="ECO:0007669"/>
    <property type="project" value="InterPro"/>
</dbReference>
<name>A0A4V2J452_9BACL</name>
<comment type="caution">
    <text evidence="7">The sequence shown here is derived from an EMBL/GenBank/DDBJ whole genome shotgun (WGS) entry which is preliminary data.</text>
</comment>
<evidence type="ECO:0000256" key="5">
    <source>
        <dbReference type="ARBA" id="ARBA00023136"/>
    </source>
</evidence>
<dbReference type="Proteomes" id="UP000293142">
    <property type="component" value="Unassembled WGS sequence"/>
</dbReference>
<keyword evidence="7" id="KW-0282">Flagellum</keyword>